<evidence type="ECO:0000313" key="9">
    <source>
        <dbReference type="WBParaSite" id="MBELARI_LOCUS19700"/>
    </source>
</evidence>
<dbReference type="SUPFAM" id="SSF53448">
    <property type="entry name" value="Nucleotide-diphospho-sugar transferases"/>
    <property type="match status" value="1"/>
</dbReference>
<evidence type="ECO:0000256" key="3">
    <source>
        <dbReference type="ARBA" id="ARBA00022490"/>
    </source>
</evidence>
<sequence>MPPKGTIARDSIQKKEDDNTLTAVIVADHYETRFAPFLSNQGPWCLHRVCNVPIIDFTIDWILRTEINKIILLVSEKNLDYLKPTEVRWRTFFEQFLLISCRDPASIGDALRELDLRAIISSDFLLITNPATFTNATLRRQVENFRARRKANRNNVMTLIYSRSSHPEKATIGVKKADGKLVLYHRADNPSRFDVDKNYFLDDVVIRNNVTDTGIAICSVNVLVQFSTNFDFRGRDDAIREILANEEILLLNIHVDVLNESECATQINDYKSYLTASALLMDRWLYPLCPDNMFQPDEYVFVSNGQNMYYGVEKEKIGSLAGTQSKAILGSCSMVGASCKIEQAVKVVGSVVGDGTTIGLGTRIRNCIIGRNCRIGRGCLLENAIIGDSVTIPNGYQLEKYAILSSNLRMPADPLNRSVAGYALCTFAPDEDDEGLDFDRVDGGFYLWKLSSGYSMWSKEVKLGNGAEDVFSHADSVDENVLTDEESSPETAEAEPVAVFQEEIFDSMTRILELSFTPQLMNNLILEINSSKLANNISMEDVAKYAFKTFILLNACKTFIGFKELALKWKGLFTNYYKPQKSQVQMLMAIEERFGAQNEDFNKALPNMVHFLYTETGLGILEAPAILEWHESLDASSPIRTLMKRIIDWLKEESEEEDDDDE</sequence>
<evidence type="ECO:0000259" key="7">
    <source>
        <dbReference type="PROSITE" id="PS51363"/>
    </source>
</evidence>
<dbReference type="AlphaFoldDB" id="A0AAF3F1X9"/>
<dbReference type="InterPro" id="IPR051956">
    <property type="entry name" value="eIF2B_epsilon"/>
</dbReference>
<dbReference type="Gene3D" id="2.160.10.10">
    <property type="entry name" value="Hexapeptide repeat proteins"/>
    <property type="match status" value="1"/>
</dbReference>
<dbReference type="PANTHER" id="PTHR45887">
    <property type="entry name" value="TRANSLATION INITIATION FACTOR EIF-2B SUBUNIT EPSILON"/>
    <property type="match status" value="1"/>
</dbReference>
<keyword evidence="8" id="KW-1185">Reference proteome</keyword>
<evidence type="ECO:0000256" key="6">
    <source>
        <dbReference type="ARBA" id="ARBA00046432"/>
    </source>
</evidence>
<comment type="subunit">
    <text evidence="6">Component of the translation initiation factor 2B (eIF2B) complex which is a heterodecamer of two sets of five different subunits: alpha, beta, gamma, delta and epsilon. Subunits alpha, beta and delta comprise a regulatory subcomplex and subunits epsilon and gamma comprise a catalytic subcomplex. Within the complex, the hexameric regulatory complex resides at the center, with the two heterodimeric catalytic subcomplexes bound on opposite sides.</text>
</comment>
<evidence type="ECO:0000313" key="8">
    <source>
        <dbReference type="Proteomes" id="UP000887575"/>
    </source>
</evidence>
<dbReference type="GO" id="GO:0005851">
    <property type="term" value="C:eukaryotic translation initiation factor 2B complex"/>
    <property type="evidence" value="ECO:0007669"/>
    <property type="project" value="TreeGrafter"/>
</dbReference>
<proteinExistence type="inferred from homology"/>
<keyword evidence="3" id="KW-0963">Cytoplasm</keyword>
<dbReference type="GO" id="GO:0003743">
    <property type="term" value="F:translation initiation factor activity"/>
    <property type="evidence" value="ECO:0007669"/>
    <property type="project" value="TreeGrafter"/>
</dbReference>
<dbReference type="InterPro" id="IPR016024">
    <property type="entry name" value="ARM-type_fold"/>
</dbReference>
<dbReference type="Pfam" id="PF02020">
    <property type="entry name" value="W2"/>
    <property type="match status" value="1"/>
</dbReference>
<evidence type="ECO:0000256" key="2">
    <source>
        <dbReference type="ARBA" id="ARBA00007878"/>
    </source>
</evidence>
<name>A0AAF3F1X9_9BILA</name>
<dbReference type="GO" id="GO:0005085">
    <property type="term" value="F:guanyl-nucleotide exchange factor activity"/>
    <property type="evidence" value="ECO:0007669"/>
    <property type="project" value="InterPro"/>
</dbReference>
<comment type="similarity">
    <text evidence="2">Belongs to the eIF-2B gamma/epsilon subunits family.</text>
</comment>
<reference evidence="9" key="1">
    <citation type="submission" date="2024-02" db="UniProtKB">
        <authorList>
            <consortium name="WormBaseParasite"/>
        </authorList>
    </citation>
    <scope>IDENTIFICATION</scope>
</reference>
<comment type="subcellular location">
    <subcellularLocation>
        <location evidence="1">Cytoplasm</location>
        <location evidence="1">Cytosol</location>
    </subcellularLocation>
</comment>
<dbReference type="PANTHER" id="PTHR45887:SF1">
    <property type="entry name" value="TRANSLATION INITIATION FACTOR EIF-2B SUBUNIT EPSILON"/>
    <property type="match status" value="1"/>
</dbReference>
<dbReference type="WBParaSite" id="MBELARI_LOCUS19700">
    <property type="protein sequence ID" value="MBELARI_LOCUS19700"/>
    <property type="gene ID" value="MBELARI_LOCUS19700"/>
</dbReference>
<dbReference type="InterPro" id="IPR044123">
    <property type="entry name" value="W2_eIF2B_epsilon"/>
</dbReference>
<dbReference type="Gene3D" id="3.90.550.10">
    <property type="entry name" value="Spore Coat Polysaccharide Biosynthesis Protein SpsA, Chain A"/>
    <property type="match status" value="1"/>
</dbReference>
<evidence type="ECO:0000256" key="4">
    <source>
        <dbReference type="ARBA" id="ARBA00044144"/>
    </source>
</evidence>
<dbReference type="InterPro" id="IPR003307">
    <property type="entry name" value="W2_domain"/>
</dbReference>
<evidence type="ECO:0000256" key="5">
    <source>
        <dbReference type="ARBA" id="ARBA00044345"/>
    </source>
</evidence>
<evidence type="ECO:0000256" key="1">
    <source>
        <dbReference type="ARBA" id="ARBA00004514"/>
    </source>
</evidence>
<dbReference type="Pfam" id="PF25084">
    <property type="entry name" value="LbH_EIF2B"/>
    <property type="match status" value="1"/>
</dbReference>
<dbReference type="SMART" id="SM00515">
    <property type="entry name" value="eIF5C"/>
    <property type="match status" value="1"/>
</dbReference>
<dbReference type="GO" id="GO:0031369">
    <property type="term" value="F:translation initiation factor binding"/>
    <property type="evidence" value="ECO:0007669"/>
    <property type="project" value="InterPro"/>
</dbReference>
<accession>A0AAF3F1X9</accession>
<feature type="domain" description="W2" evidence="7">
    <location>
        <begin position="494"/>
        <end position="660"/>
    </location>
</feature>
<protein>
    <recommendedName>
        <fullName evidence="4">Translation initiation factor eIF2B subunit epsilon</fullName>
    </recommendedName>
    <alternativeName>
        <fullName evidence="5">eIF2B GDP-GTP exchange factor subunit epsilon</fullName>
    </alternativeName>
</protein>
<dbReference type="InterPro" id="IPR029044">
    <property type="entry name" value="Nucleotide-diphossugar_trans"/>
</dbReference>
<organism evidence="8 9">
    <name type="scientific">Mesorhabditis belari</name>
    <dbReference type="NCBI Taxonomy" id="2138241"/>
    <lineage>
        <taxon>Eukaryota</taxon>
        <taxon>Metazoa</taxon>
        <taxon>Ecdysozoa</taxon>
        <taxon>Nematoda</taxon>
        <taxon>Chromadorea</taxon>
        <taxon>Rhabditida</taxon>
        <taxon>Rhabditina</taxon>
        <taxon>Rhabditomorpha</taxon>
        <taxon>Rhabditoidea</taxon>
        <taxon>Rhabditidae</taxon>
        <taxon>Mesorhabditinae</taxon>
        <taxon>Mesorhabditis</taxon>
    </lineage>
</organism>
<dbReference type="CDD" id="cd11558">
    <property type="entry name" value="W2_eIF2B_epsilon"/>
    <property type="match status" value="1"/>
</dbReference>
<dbReference type="InterPro" id="IPR056764">
    <property type="entry name" value="LbH_EIF2B3/5"/>
</dbReference>
<dbReference type="PROSITE" id="PS51363">
    <property type="entry name" value="W2"/>
    <property type="match status" value="1"/>
</dbReference>
<dbReference type="SUPFAM" id="SSF48371">
    <property type="entry name" value="ARM repeat"/>
    <property type="match status" value="1"/>
</dbReference>
<dbReference type="Proteomes" id="UP000887575">
    <property type="component" value="Unassembled WGS sequence"/>
</dbReference>
<dbReference type="Gene3D" id="1.25.40.180">
    <property type="match status" value="1"/>
</dbReference>